<evidence type="ECO:0000256" key="1">
    <source>
        <dbReference type="ARBA" id="ARBA00035290"/>
    </source>
</evidence>
<name>A0AAV4Y379_CAEEX</name>
<dbReference type="EMBL" id="BPLR01018564">
    <property type="protein sequence ID" value="GIZ00592.1"/>
    <property type="molecule type" value="Genomic_DNA"/>
</dbReference>
<keyword evidence="3" id="KW-0687">Ribonucleoprotein</keyword>
<dbReference type="GO" id="GO:0005840">
    <property type="term" value="C:ribosome"/>
    <property type="evidence" value="ECO:0007669"/>
    <property type="project" value="UniProtKB-KW"/>
</dbReference>
<accession>A0AAV4Y379</accession>
<dbReference type="Gene3D" id="3.90.1030.10">
    <property type="entry name" value="Ribosomal protein L17"/>
    <property type="match status" value="1"/>
</dbReference>
<evidence type="ECO:0000313" key="3">
    <source>
        <dbReference type="EMBL" id="GIZ00592.1"/>
    </source>
</evidence>
<comment type="caution">
    <text evidence="3">The sequence shown here is derived from an EMBL/GenBank/DDBJ whole genome shotgun (WGS) entry which is preliminary data.</text>
</comment>
<organism evidence="3 4">
    <name type="scientific">Caerostris extrusa</name>
    <name type="common">Bark spider</name>
    <name type="synonym">Caerostris bankana</name>
    <dbReference type="NCBI Taxonomy" id="172846"/>
    <lineage>
        <taxon>Eukaryota</taxon>
        <taxon>Metazoa</taxon>
        <taxon>Ecdysozoa</taxon>
        <taxon>Arthropoda</taxon>
        <taxon>Chelicerata</taxon>
        <taxon>Arachnida</taxon>
        <taxon>Araneae</taxon>
        <taxon>Araneomorphae</taxon>
        <taxon>Entelegynae</taxon>
        <taxon>Araneoidea</taxon>
        <taxon>Araneidae</taxon>
        <taxon>Caerostris</taxon>
    </lineage>
</organism>
<evidence type="ECO:0000313" key="4">
    <source>
        <dbReference type="Proteomes" id="UP001054945"/>
    </source>
</evidence>
<dbReference type="Proteomes" id="UP001054945">
    <property type="component" value="Unassembled WGS sequence"/>
</dbReference>
<gene>
    <name evidence="3" type="primary">MRPL17</name>
    <name evidence="3" type="ORF">CEXT_105671</name>
</gene>
<dbReference type="GO" id="GO:0003735">
    <property type="term" value="F:structural constituent of ribosome"/>
    <property type="evidence" value="ECO:0007669"/>
    <property type="project" value="InterPro"/>
</dbReference>
<keyword evidence="4" id="KW-1185">Reference proteome</keyword>
<reference evidence="3 4" key="1">
    <citation type="submission" date="2021-06" db="EMBL/GenBank/DDBJ databases">
        <title>Caerostris extrusa draft genome.</title>
        <authorList>
            <person name="Kono N."/>
            <person name="Arakawa K."/>
        </authorList>
    </citation>
    <scope>NUCLEOTIDE SEQUENCE [LARGE SCALE GENOMIC DNA]</scope>
</reference>
<protein>
    <recommendedName>
        <fullName evidence="1">Large ribosomal subunit protein bL17m</fullName>
    </recommendedName>
    <alternativeName>
        <fullName evidence="2">39S ribosomal protein L17, mitochondrial</fullName>
    </alternativeName>
</protein>
<dbReference type="InterPro" id="IPR000456">
    <property type="entry name" value="Ribosomal_bL17"/>
</dbReference>
<dbReference type="AlphaFoldDB" id="A0AAV4Y379"/>
<dbReference type="GO" id="GO:0006412">
    <property type="term" value="P:translation"/>
    <property type="evidence" value="ECO:0007669"/>
    <property type="project" value="InterPro"/>
</dbReference>
<evidence type="ECO:0000256" key="2">
    <source>
        <dbReference type="ARBA" id="ARBA00035413"/>
    </source>
</evidence>
<dbReference type="InterPro" id="IPR036373">
    <property type="entry name" value="Ribosomal_bL17_sf"/>
</dbReference>
<dbReference type="Pfam" id="PF01196">
    <property type="entry name" value="Ribosomal_L17"/>
    <property type="match status" value="1"/>
</dbReference>
<sequence length="104" mass="12119">MNNFTARKVEIAKLVPKLKHNVKPRYRNLKNTEGPEGRINKIKSTLSALLKYERLELFLPRCDEVRGYAERLITEAIRHGDQHPPTMDLANYFLNDKQNDSQVV</sequence>
<keyword evidence="3" id="KW-0689">Ribosomal protein</keyword>
<dbReference type="SUPFAM" id="SSF64263">
    <property type="entry name" value="Prokaryotic ribosomal protein L17"/>
    <property type="match status" value="1"/>
</dbReference>
<proteinExistence type="predicted"/>